<accession>A0A9P9YY81</accession>
<protein>
    <submittedName>
        <fullName evidence="2">Uncharacterized protein</fullName>
    </submittedName>
</protein>
<evidence type="ECO:0000313" key="2">
    <source>
        <dbReference type="EMBL" id="KAI8045135.1"/>
    </source>
</evidence>
<dbReference type="Proteomes" id="UP001059596">
    <property type="component" value="Chromosome 3R"/>
</dbReference>
<reference evidence="2" key="1">
    <citation type="journal article" date="2023" name="Genome Biol. Evol.">
        <title>Long-read-based Genome Assembly of Drosophila gunungcola Reveals Fewer Chemosensory Genes in Flower-breeding Species.</title>
        <authorList>
            <person name="Negi A."/>
            <person name="Liao B.Y."/>
            <person name="Yeh S.D."/>
        </authorList>
    </citation>
    <scope>NUCLEOTIDE SEQUENCE</scope>
    <source>
        <strain evidence="2">Sukarami</strain>
    </source>
</reference>
<organism evidence="2 3">
    <name type="scientific">Drosophila gunungcola</name>
    <name type="common">fruit fly</name>
    <dbReference type="NCBI Taxonomy" id="103775"/>
    <lineage>
        <taxon>Eukaryota</taxon>
        <taxon>Metazoa</taxon>
        <taxon>Ecdysozoa</taxon>
        <taxon>Arthropoda</taxon>
        <taxon>Hexapoda</taxon>
        <taxon>Insecta</taxon>
        <taxon>Pterygota</taxon>
        <taxon>Neoptera</taxon>
        <taxon>Endopterygota</taxon>
        <taxon>Diptera</taxon>
        <taxon>Brachycera</taxon>
        <taxon>Muscomorpha</taxon>
        <taxon>Ephydroidea</taxon>
        <taxon>Drosophilidae</taxon>
        <taxon>Drosophila</taxon>
        <taxon>Sophophora</taxon>
    </lineage>
</organism>
<keyword evidence="3" id="KW-1185">Reference proteome</keyword>
<feature type="region of interest" description="Disordered" evidence="1">
    <location>
        <begin position="1"/>
        <end position="28"/>
    </location>
</feature>
<evidence type="ECO:0000313" key="3">
    <source>
        <dbReference type="Proteomes" id="UP001059596"/>
    </source>
</evidence>
<proteinExistence type="predicted"/>
<sequence length="62" mass="6656">ITDLIESGQVSDGETAASNAEETTISSPRRYANGDTIVMQVNAVTHNKLSVSAICDFSFMDF</sequence>
<feature type="compositionally biased region" description="Polar residues" evidence="1">
    <location>
        <begin position="8"/>
        <end position="27"/>
    </location>
</feature>
<gene>
    <name evidence="2" type="ORF">M5D96_001314</name>
</gene>
<dbReference type="AlphaFoldDB" id="A0A9P9YY81"/>
<evidence type="ECO:0000256" key="1">
    <source>
        <dbReference type="SAM" id="MobiDB-lite"/>
    </source>
</evidence>
<dbReference type="EMBL" id="JAMKOV010000001">
    <property type="protein sequence ID" value="KAI8045135.1"/>
    <property type="molecule type" value="Genomic_DNA"/>
</dbReference>
<name>A0A9P9YY81_9MUSC</name>
<feature type="non-terminal residue" evidence="2">
    <location>
        <position position="1"/>
    </location>
</feature>
<comment type="caution">
    <text evidence="2">The sequence shown here is derived from an EMBL/GenBank/DDBJ whole genome shotgun (WGS) entry which is preliminary data.</text>
</comment>